<sequence>MEGREDTRASSITFLRPDGVRVYYAHVMDIIVCEGDKVKAGDVIARVGNNGYARHPHIHIGAWNDEGPLQIRFDLKAMGDYLKVHGDEGYYL</sequence>
<dbReference type="Pfam" id="PF01551">
    <property type="entry name" value="Peptidase_M23"/>
    <property type="match status" value="1"/>
</dbReference>
<dbReference type="PANTHER" id="PTHR21666">
    <property type="entry name" value="PEPTIDASE-RELATED"/>
    <property type="match status" value="1"/>
</dbReference>
<accession>A0A1R1B168</accession>
<dbReference type="Gene3D" id="2.70.70.10">
    <property type="entry name" value="Glucose Permease (Domain IIA)"/>
    <property type="match status" value="1"/>
</dbReference>
<dbReference type="Proteomes" id="UP000187074">
    <property type="component" value="Unassembled WGS sequence"/>
</dbReference>
<dbReference type="InterPro" id="IPR011055">
    <property type="entry name" value="Dup_hybrid_motif"/>
</dbReference>
<proteinExistence type="predicted"/>
<dbReference type="CDD" id="cd12797">
    <property type="entry name" value="M23_peptidase"/>
    <property type="match status" value="1"/>
</dbReference>
<feature type="domain" description="M23ase beta-sheet core" evidence="1">
    <location>
        <begin position="15"/>
        <end position="68"/>
    </location>
</feature>
<dbReference type="STRING" id="1401.BK123_16930"/>
<reference evidence="2 3" key="1">
    <citation type="submission" date="2016-11" db="EMBL/GenBank/DDBJ databases">
        <title>Paenibacillus species isolates.</title>
        <authorList>
            <person name="Beno S.M."/>
        </authorList>
    </citation>
    <scope>NUCLEOTIDE SEQUENCE [LARGE SCALE GENOMIC DNA]</scope>
    <source>
        <strain evidence="2 3">FSL F4-0100</strain>
    </source>
</reference>
<dbReference type="InterPro" id="IPR050570">
    <property type="entry name" value="Cell_wall_metabolism_enzyme"/>
</dbReference>
<dbReference type="GO" id="GO:0004222">
    <property type="term" value="F:metalloendopeptidase activity"/>
    <property type="evidence" value="ECO:0007669"/>
    <property type="project" value="TreeGrafter"/>
</dbReference>
<organism evidence="2 3">
    <name type="scientific">Paenibacillus lautus</name>
    <name type="common">Bacillus lautus</name>
    <dbReference type="NCBI Taxonomy" id="1401"/>
    <lineage>
        <taxon>Bacteria</taxon>
        <taxon>Bacillati</taxon>
        <taxon>Bacillota</taxon>
        <taxon>Bacilli</taxon>
        <taxon>Bacillales</taxon>
        <taxon>Paenibacillaceae</taxon>
        <taxon>Paenibacillus</taxon>
    </lineage>
</organism>
<evidence type="ECO:0000313" key="3">
    <source>
        <dbReference type="Proteomes" id="UP000187074"/>
    </source>
</evidence>
<dbReference type="EMBL" id="MRTF01000005">
    <property type="protein sequence ID" value="OME92288.1"/>
    <property type="molecule type" value="Genomic_DNA"/>
</dbReference>
<dbReference type="PANTHER" id="PTHR21666:SF270">
    <property type="entry name" value="MUREIN HYDROLASE ACTIVATOR ENVC"/>
    <property type="match status" value="1"/>
</dbReference>
<comment type="caution">
    <text evidence="2">The sequence shown here is derived from an EMBL/GenBank/DDBJ whole genome shotgun (WGS) entry which is preliminary data.</text>
</comment>
<dbReference type="RefSeq" id="WP_076323541.1">
    <property type="nucleotide sequence ID" value="NZ_MRTF01000005.1"/>
</dbReference>
<protein>
    <recommendedName>
        <fullName evidence="1">M23ase beta-sheet core domain-containing protein</fullName>
    </recommendedName>
</protein>
<evidence type="ECO:0000259" key="1">
    <source>
        <dbReference type="Pfam" id="PF01551"/>
    </source>
</evidence>
<evidence type="ECO:0000313" key="2">
    <source>
        <dbReference type="EMBL" id="OME92288.1"/>
    </source>
</evidence>
<gene>
    <name evidence="2" type="ORF">BK123_16930</name>
</gene>
<dbReference type="SUPFAM" id="SSF51261">
    <property type="entry name" value="Duplicated hybrid motif"/>
    <property type="match status" value="1"/>
</dbReference>
<name>A0A1R1B168_PAELA</name>
<dbReference type="OrthoDB" id="9809488at2"/>
<dbReference type="InterPro" id="IPR016047">
    <property type="entry name" value="M23ase_b-sheet_dom"/>
</dbReference>
<dbReference type="AlphaFoldDB" id="A0A1R1B168"/>